<keyword evidence="3" id="KW-1185">Reference proteome</keyword>
<dbReference type="EMBL" id="JBJUIK010000005">
    <property type="protein sequence ID" value="KAL3527734.1"/>
    <property type="molecule type" value="Genomic_DNA"/>
</dbReference>
<evidence type="ECO:0000313" key="3">
    <source>
        <dbReference type="Proteomes" id="UP001630127"/>
    </source>
</evidence>
<feature type="region of interest" description="Disordered" evidence="1">
    <location>
        <begin position="24"/>
        <end position="107"/>
    </location>
</feature>
<feature type="compositionally biased region" description="Basic and acidic residues" evidence="1">
    <location>
        <begin position="89"/>
        <end position="107"/>
    </location>
</feature>
<evidence type="ECO:0000256" key="1">
    <source>
        <dbReference type="SAM" id="MobiDB-lite"/>
    </source>
</evidence>
<dbReference type="AlphaFoldDB" id="A0ABD3A955"/>
<sequence>MILQEALSLGMSALAQAQFANLSSQYPLESSSDSDEPEDEFAREDNEEAAQGATNDEEDDDEDVDDTFDFIMQRHTCEEEDSEATDEDVPSKRQKTEKCSKKRNDSH</sequence>
<name>A0ABD3A955_9GENT</name>
<dbReference type="Proteomes" id="UP001630127">
    <property type="component" value="Unassembled WGS sequence"/>
</dbReference>
<evidence type="ECO:0000313" key="2">
    <source>
        <dbReference type="EMBL" id="KAL3527734.1"/>
    </source>
</evidence>
<organism evidence="2 3">
    <name type="scientific">Cinchona calisaya</name>
    <dbReference type="NCBI Taxonomy" id="153742"/>
    <lineage>
        <taxon>Eukaryota</taxon>
        <taxon>Viridiplantae</taxon>
        <taxon>Streptophyta</taxon>
        <taxon>Embryophyta</taxon>
        <taxon>Tracheophyta</taxon>
        <taxon>Spermatophyta</taxon>
        <taxon>Magnoliopsida</taxon>
        <taxon>eudicotyledons</taxon>
        <taxon>Gunneridae</taxon>
        <taxon>Pentapetalae</taxon>
        <taxon>asterids</taxon>
        <taxon>lamiids</taxon>
        <taxon>Gentianales</taxon>
        <taxon>Rubiaceae</taxon>
        <taxon>Cinchonoideae</taxon>
        <taxon>Cinchoneae</taxon>
        <taxon>Cinchona</taxon>
    </lineage>
</organism>
<protein>
    <submittedName>
        <fullName evidence="2">Uncharacterized protein</fullName>
    </submittedName>
</protein>
<feature type="compositionally biased region" description="Acidic residues" evidence="1">
    <location>
        <begin position="55"/>
        <end position="68"/>
    </location>
</feature>
<feature type="compositionally biased region" description="Acidic residues" evidence="1">
    <location>
        <begin position="32"/>
        <end position="48"/>
    </location>
</feature>
<accession>A0ABD3A955</accession>
<comment type="caution">
    <text evidence="2">The sequence shown here is derived from an EMBL/GenBank/DDBJ whole genome shotgun (WGS) entry which is preliminary data.</text>
</comment>
<proteinExistence type="predicted"/>
<reference evidence="2 3" key="1">
    <citation type="submission" date="2024-11" db="EMBL/GenBank/DDBJ databases">
        <title>A near-complete genome assembly of Cinchona calisaya.</title>
        <authorList>
            <person name="Lian D.C."/>
            <person name="Zhao X.W."/>
            <person name="Wei L."/>
        </authorList>
    </citation>
    <scope>NUCLEOTIDE SEQUENCE [LARGE SCALE GENOMIC DNA]</scope>
    <source>
        <tissue evidence="2">Nenye</tissue>
    </source>
</reference>
<gene>
    <name evidence="2" type="ORF">ACH5RR_012390</name>
</gene>
<feature type="compositionally biased region" description="Acidic residues" evidence="1">
    <location>
        <begin position="78"/>
        <end position="88"/>
    </location>
</feature>